<feature type="chain" id="PRO_5002463373" evidence="1">
    <location>
        <begin position="20"/>
        <end position="152"/>
    </location>
</feature>
<proteinExistence type="predicted"/>
<dbReference type="PATRIC" id="fig|345309.4.peg.347"/>
<protein>
    <submittedName>
        <fullName evidence="2">Uncharacterized protein</fullName>
    </submittedName>
</protein>
<dbReference type="RefSeq" id="WP_045828634.1">
    <property type="nucleotide sequence ID" value="NZ_JZRB01000011.1"/>
</dbReference>
<dbReference type="OrthoDB" id="5955952at2"/>
<reference evidence="2 3" key="1">
    <citation type="submission" date="2015-03" db="EMBL/GenBank/DDBJ databases">
        <title>Draft genome sequence of Luteibacter yeojuensis strain SU11.</title>
        <authorList>
            <person name="Sulaiman J."/>
            <person name="Priya K."/>
            <person name="Chan K.-G."/>
        </authorList>
    </citation>
    <scope>NUCLEOTIDE SEQUENCE [LARGE SCALE GENOMIC DNA]</scope>
    <source>
        <strain evidence="2 3">SU11</strain>
    </source>
</reference>
<gene>
    <name evidence="2" type="ORF">VI08_05935</name>
</gene>
<organism evidence="2 3">
    <name type="scientific">Luteibacter yeojuensis</name>
    <dbReference type="NCBI Taxonomy" id="345309"/>
    <lineage>
        <taxon>Bacteria</taxon>
        <taxon>Pseudomonadati</taxon>
        <taxon>Pseudomonadota</taxon>
        <taxon>Gammaproteobacteria</taxon>
        <taxon>Lysobacterales</taxon>
        <taxon>Rhodanobacteraceae</taxon>
        <taxon>Luteibacter</taxon>
    </lineage>
</organism>
<keyword evidence="1" id="KW-0732">Signal</keyword>
<evidence type="ECO:0000313" key="2">
    <source>
        <dbReference type="EMBL" id="KJV36215.1"/>
    </source>
</evidence>
<name>A0A0F3KY68_9GAMM</name>
<dbReference type="Proteomes" id="UP000033651">
    <property type="component" value="Unassembled WGS sequence"/>
</dbReference>
<dbReference type="EMBL" id="JZRB01000011">
    <property type="protein sequence ID" value="KJV36215.1"/>
    <property type="molecule type" value="Genomic_DNA"/>
</dbReference>
<sequence>MKTAAALILALGLPFAASAAPPPGAHGEKAPAAEPMKTFQWRDEAAGYTFVAPPRWAGKVKAVPLASAELAKSGATSGVKFVAGSKALLVLLASDDERAKAVTDAGNRELSRNDGHIVAVHASTDSGDLALTNDELAQAVRWDGQAAGSAVR</sequence>
<dbReference type="AlphaFoldDB" id="A0A0F3KY68"/>
<evidence type="ECO:0000313" key="3">
    <source>
        <dbReference type="Proteomes" id="UP000033651"/>
    </source>
</evidence>
<keyword evidence="3" id="KW-1185">Reference proteome</keyword>
<evidence type="ECO:0000256" key="1">
    <source>
        <dbReference type="SAM" id="SignalP"/>
    </source>
</evidence>
<comment type="caution">
    <text evidence="2">The sequence shown here is derived from an EMBL/GenBank/DDBJ whole genome shotgun (WGS) entry which is preliminary data.</text>
</comment>
<feature type="signal peptide" evidence="1">
    <location>
        <begin position="1"/>
        <end position="19"/>
    </location>
</feature>
<accession>A0A0F3KY68</accession>